<dbReference type="InterPro" id="IPR018392">
    <property type="entry name" value="LysM"/>
</dbReference>
<reference evidence="10 11" key="1">
    <citation type="journal article" date="2020" name="Extremophiles">
        <title>Genomic analysis of Caldalkalibacillus thermarum TA2.A1 reveals aerobic alkaliphilic metabolism and evolutionary hallmarks linking alkaliphilic bacteria and plant life.</title>
        <authorList>
            <person name="de Jong S.I."/>
            <person name="van den Broek M.A."/>
            <person name="Merkel A.Y."/>
            <person name="de la Torre Cortes P."/>
            <person name="Kalamorz F."/>
            <person name="Cook G.M."/>
            <person name="van Loosdrecht M.C.M."/>
            <person name="McMillan D.G.G."/>
        </authorList>
    </citation>
    <scope>NUCLEOTIDE SEQUENCE [LARGE SCALE GENOMIC DNA]</scope>
    <source>
        <strain evidence="10 11">TA2.A1</strain>
    </source>
</reference>
<dbReference type="PANTHER" id="PTHR47360:SF1">
    <property type="entry name" value="ENDOPEPTIDASE NLPC-RELATED"/>
    <property type="match status" value="1"/>
</dbReference>
<dbReference type="Pfam" id="PF00877">
    <property type="entry name" value="NLPC_P60"/>
    <property type="match status" value="1"/>
</dbReference>
<dbReference type="InterPro" id="IPR000064">
    <property type="entry name" value="NLP_P60_dom"/>
</dbReference>
<proteinExistence type="inferred from homology"/>
<dbReference type="CDD" id="cd00118">
    <property type="entry name" value="LysM"/>
    <property type="match status" value="3"/>
</dbReference>
<keyword evidence="4" id="KW-0677">Repeat</keyword>
<evidence type="ECO:0000256" key="2">
    <source>
        <dbReference type="ARBA" id="ARBA00022670"/>
    </source>
</evidence>
<evidence type="ECO:0000256" key="5">
    <source>
        <dbReference type="ARBA" id="ARBA00022801"/>
    </source>
</evidence>
<dbReference type="InterPro" id="IPR052062">
    <property type="entry name" value="Murein_DD/LD_carboxypeptidase"/>
</dbReference>
<dbReference type="PROSITE" id="PS51782">
    <property type="entry name" value="LYSM"/>
    <property type="match status" value="3"/>
</dbReference>
<accession>A0A8X8I9A6</accession>
<dbReference type="SUPFAM" id="SSF54001">
    <property type="entry name" value="Cysteine proteinases"/>
    <property type="match status" value="1"/>
</dbReference>
<keyword evidence="3 7" id="KW-0732">Signal</keyword>
<dbReference type="RefSeq" id="WP_222822662.1">
    <property type="nucleotide sequence ID" value="NZ_CP082237.1"/>
</dbReference>
<dbReference type="SUPFAM" id="SSF54106">
    <property type="entry name" value="LysM domain"/>
    <property type="match status" value="3"/>
</dbReference>
<feature type="chain" id="PRO_5039036042" evidence="7">
    <location>
        <begin position="21"/>
        <end position="334"/>
    </location>
</feature>
<dbReference type="InterPro" id="IPR036779">
    <property type="entry name" value="LysM_dom_sf"/>
</dbReference>
<dbReference type="Proteomes" id="UP000825179">
    <property type="component" value="Chromosome"/>
</dbReference>
<dbReference type="PROSITE" id="PS51935">
    <property type="entry name" value="NLPC_P60"/>
    <property type="match status" value="1"/>
</dbReference>
<organism evidence="10 11">
    <name type="scientific">Caldalkalibacillus thermarum (strain TA2.A1)</name>
    <dbReference type="NCBI Taxonomy" id="986075"/>
    <lineage>
        <taxon>Bacteria</taxon>
        <taxon>Bacillati</taxon>
        <taxon>Bacillota</taxon>
        <taxon>Bacilli</taxon>
        <taxon>Bacillales</taxon>
        <taxon>Bacillaceae</taxon>
        <taxon>Caldalkalibacillus</taxon>
    </lineage>
</organism>
<feature type="domain" description="LysM" evidence="8">
    <location>
        <begin position="158"/>
        <end position="201"/>
    </location>
</feature>
<evidence type="ECO:0000313" key="10">
    <source>
        <dbReference type="EMBL" id="QZT33341.1"/>
    </source>
</evidence>
<evidence type="ECO:0000256" key="7">
    <source>
        <dbReference type="SAM" id="SignalP"/>
    </source>
</evidence>
<dbReference type="Gene3D" id="3.90.1720.10">
    <property type="entry name" value="endopeptidase domain like (from Nostoc punctiforme)"/>
    <property type="match status" value="1"/>
</dbReference>
<evidence type="ECO:0000256" key="6">
    <source>
        <dbReference type="ARBA" id="ARBA00022807"/>
    </source>
</evidence>
<name>A0A8X8I9A6_CALTT</name>
<keyword evidence="2" id="KW-0645">Protease</keyword>
<dbReference type="PANTHER" id="PTHR47360">
    <property type="entry name" value="MUREIN DD-ENDOPEPTIDASE MEPS/MUREIN LD-CARBOXYPEPTIDASE"/>
    <property type="match status" value="1"/>
</dbReference>
<evidence type="ECO:0000256" key="3">
    <source>
        <dbReference type="ARBA" id="ARBA00022729"/>
    </source>
</evidence>
<evidence type="ECO:0000256" key="1">
    <source>
        <dbReference type="ARBA" id="ARBA00007074"/>
    </source>
</evidence>
<dbReference type="GO" id="GO:0006508">
    <property type="term" value="P:proteolysis"/>
    <property type="evidence" value="ECO:0007669"/>
    <property type="project" value="UniProtKB-KW"/>
</dbReference>
<dbReference type="AlphaFoldDB" id="A0A8X8I9A6"/>
<dbReference type="Gene3D" id="3.10.350.10">
    <property type="entry name" value="LysM domain"/>
    <property type="match status" value="3"/>
</dbReference>
<comment type="similarity">
    <text evidence="1">Belongs to the peptidase C40 family.</text>
</comment>
<keyword evidence="6" id="KW-0788">Thiol protease</keyword>
<keyword evidence="11" id="KW-1185">Reference proteome</keyword>
<dbReference type="InterPro" id="IPR038765">
    <property type="entry name" value="Papain-like_cys_pep_sf"/>
</dbReference>
<dbReference type="GO" id="GO:0008234">
    <property type="term" value="F:cysteine-type peptidase activity"/>
    <property type="evidence" value="ECO:0007669"/>
    <property type="project" value="UniProtKB-KW"/>
</dbReference>
<evidence type="ECO:0000259" key="9">
    <source>
        <dbReference type="PROSITE" id="PS51935"/>
    </source>
</evidence>
<dbReference type="SMART" id="SM00257">
    <property type="entry name" value="LysM"/>
    <property type="match status" value="3"/>
</dbReference>
<feature type="domain" description="NlpC/P60" evidence="9">
    <location>
        <begin position="214"/>
        <end position="334"/>
    </location>
</feature>
<sequence length="334" mass="36235">MRRKVVTASACAVLALAAFSKDTEASGGTYTVKRGDSLWKISRQYQVTIEQLMAWNNLRSSTIYVGQRLYIAPPHRHTSSSGGSSSTYQAATYTVKSGDSLWKIARNYNTTVAQLKSLNNLRSDLIRVGQVLKIPDPTSSTNASKSSVTVESKPVSATTYKVKPGDSLWKIAREYNTSVNQLKALNKLTSDTIYVGQVLKVPSQTGQSGSTSSGLNVSSLINEAKKYIGTPYLWGGSSPSTGFDCSGFLQYVFRTQGINLPRTVASIWSAGTSVSSPQPGDIVFFETYTSGPSHAGIYLGNNQFIHSGTSTGVTISNMTTSYWSQRYLGAKRYR</sequence>
<evidence type="ECO:0000313" key="11">
    <source>
        <dbReference type="Proteomes" id="UP000825179"/>
    </source>
</evidence>
<evidence type="ECO:0000259" key="8">
    <source>
        <dbReference type="PROSITE" id="PS51782"/>
    </source>
</evidence>
<dbReference type="EMBL" id="CP082237">
    <property type="protein sequence ID" value="QZT33341.1"/>
    <property type="molecule type" value="Genomic_DNA"/>
</dbReference>
<evidence type="ECO:0000256" key="4">
    <source>
        <dbReference type="ARBA" id="ARBA00022737"/>
    </source>
</evidence>
<feature type="domain" description="LysM" evidence="8">
    <location>
        <begin position="28"/>
        <end position="71"/>
    </location>
</feature>
<dbReference type="Pfam" id="PF01476">
    <property type="entry name" value="LysM"/>
    <property type="match status" value="3"/>
</dbReference>
<feature type="domain" description="LysM" evidence="8">
    <location>
        <begin position="91"/>
        <end position="134"/>
    </location>
</feature>
<dbReference type="KEGG" id="cthu:HUR95_13845"/>
<gene>
    <name evidence="10" type="ORF">HUR95_13845</name>
</gene>
<feature type="signal peptide" evidence="7">
    <location>
        <begin position="1"/>
        <end position="20"/>
    </location>
</feature>
<protein>
    <submittedName>
        <fullName evidence="10">LysM peptidoglycan-binding domain-containing protein</fullName>
    </submittedName>
</protein>
<keyword evidence="5" id="KW-0378">Hydrolase</keyword>